<keyword evidence="10" id="KW-1185">Reference proteome</keyword>
<dbReference type="SUPFAM" id="SSF52172">
    <property type="entry name" value="CheY-like"/>
    <property type="match status" value="1"/>
</dbReference>
<dbReference type="KEGG" id="sdf:ACG33_10210"/>
<dbReference type="SMART" id="SM00382">
    <property type="entry name" value="AAA"/>
    <property type="match status" value="1"/>
</dbReference>
<dbReference type="PATRIC" id="fig|465721.4.peg.2172"/>
<keyword evidence="5" id="KW-0804">Transcription</keyword>
<evidence type="ECO:0000313" key="10">
    <source>
        <dbReference type="Proteomes" id="UP000070250"/>
    </source>
</evidence>
<dbReference type="InterPro" id="IPR002078">
    <property type="entry name" value="Sigma_54_int"/>
</dbReference>
<dbReference type="Pfam" id="PF00072">
    <property type="entry name" value="Response_reg"/>
    <property type="match status" value="1"/>
</dbReference>
<dbReference type="PANTHER" id="PTHR32071:SF113">
    <property type="entry name" value="ALGINATE BIOSYNTHESIS TRANSCRIPTIONAL REGULATORY PROTEIN ALGB"/>
    <property type="match status" value="1"/>
</dbReference>
<dbReference type="CDD" id="cd00009">
    <property type="entry name" value="AAA"/>
    <property type="match status" value="1"/>
</dbReference>
<name>A0A127FD07_STEDE</name>
<dbReference type="PROSITE" id="PS00688">
    <property type="entry name" value="SIGMA54_INTERACT_3"/>
    <property type="match status" value="1"/>
</dbReference>
<sequence length="455" mass="50284">MSDDKLKLLVVEDDLGLQKQLKWCFDEHEVLMAGTRAEALVQLRRFEPPVVLQDLGLPPDADGVSEGMTTLKEILALAPQTKVIVVTGNNDRDNAVRAVSLGAYDFYQKPVDTQVLRLIVDRAFHMHALEEQNRQLRASQFHAPLEGLIATDEAMLKVCRMVEKVAPADVSVLILGESGTGKELLARAVHTQSGARAAQKFVAINCAAIPEQLLESELFGHERGAFTGAVKQTLGKIELADGGTLFLDEIGDMPLALQAKLLRFLQNRVIERVGGRQEIPVNVRVVCATNKNLKTLIEEQRFREDLYFRISEVTVNVPPLRERSGAPTVLAHAFLRKFGGSHGRPRRGFTEDAIAALEAYSWPGNVRELENKVKTAMIMAEGALITAEDLGLQETVSSGLLFNLKEVRTRAERQAIQQALAITDHNISRTAELIGVSRPTLYDLMDKYGVRVQAQ</sequence>
<dbReference type="InterPro" id="IPR009057">
    <property type="entry name" value="Homeodomain-like_sf"/>
</dbReference>
<dbReference type="InterPro" id="IPR014264">
    <property type="entry name" value="PEP-CTERM_resp_reg"/>
</dbReference>
<dbReference type="GO" id="GO:0000160">
    <property type="term" value="P:phosphorelay signal transduction system"/>
    <property type="evidence" value="ECO:0007669"/>
    <property type="project" value="InterPro"/>
</dbReference>
<dbReference type="GO" id="GO:0006355">
    <property type="term" value="P:regulation of DNA-templated transcription"/>
    <property type="evidence" value="ECO:0007669"/>
    <property type="project" value="InterPro"/>
</dbReference>
<dbReference type="STRING" id="465721.ACG33_10210"/>
<dbReference type="Gene3D" id="3.40.50.300">
    <property type="entry name" value="P-loop containing nucleotide triphosphate hydrolases"/>
    <property type="match status" value="1"/>
</dbReference>
<evidence type="ECO:0000256" key="1">
    <source>
        <dbReference type="ARBA" id="ARBA00022741"/>
    </source>
</evidence>
<gene>
    <name evidence="9" type="ORF">ACG33_10210</name>
</gene>
<dbReference type="Gene3D" id="1.10.8.60">
    <property type="match status" value="1"/>
</dbReference>
<organism evidence="9 10">
    <name type="scientific">Steroidobacter denitrificans</name>
    <dbReference type="NCBI Taxonomy" id="465721"/>
    <lineage>
        <taxon>Bacteria</taxon>
        <taxon>Pseudomonadati</taxon>
        <taxon>Pseudomonadota</taxon>
        <taxon>Gammaproteobacteria</taxon>
        <taxon>Steroidobacterales</taxon>
        <taxon>Steroidobacteraceae</taxon>
        <taxon>Steroidobacter</taxon>
    </lineage>
</organism>
<dbReference type="InterPro" id="IPR027417">
    <property type="entry name" value="P-loop_NTPase"/>
</dbReference>
<dbReference type="InterPro" id="IPR003593">
    <property type="entry name" value="AAA+_ATPase"/>
</dbReference>
<dbReference type="AlphaFoldDB" id="A0A127FD07"/>
<dbReference type="InterPro" id="IPR058031">
    <property type="entry name" value="AAA_lid_NorR"/>
</dbReference>
<keyword evidence="1" id="KW-0547">Nucleotide-binding</keyword>
<dbReference type="SMART" id="SM00448">
    <property type="entry name" value="REC"/>
    <property type="match status" value="1"/>
</dbReference>
<evidence type="ECO:0000256" key="4">
    <source>
        <dbReference type="ARBA" id="ARBA00023125"/>
    </source>
</evidence>
<dbReference type="InterPro" id="IPR025662">
    <property type="entry name" value="Sigma_54_int_dom_ATP-bd_1"/>
</dbReference>
<dbReference type="Pfam" id="PF00158">
    <property type="entry name" value="Sigma54_activat"/>
    <property type="match status" value="1"/>
</dbReference>
<accession>A0A127FD07</accession>
<reference evidence="9 10" key="1">
    <citation type="submission" date="2015-06" db="EMBL/GenBank/DDBJ databases">
        <title>A Comprehensive Approach to Explore the Metabolic and Phylogenetic Diversity of Bacterial Steroid Degradation in the Environment: Testosterone as an Example.</title>
        <authorList>
            <person name="Yang F.-C."/>
            <person name="Chen Y.-L."/>
            <person name="Yu C.-P."/>
            <person name="Tang S.-L."/>
            <person name="Wang P.-H."/>
            <person name="Ismail W."/>
            <person name="Wang C.-H."/>
            <person name="Yang C.-Y."/>
            <person name="Chiang Y.-R."/>
        </authorList>
    </citation>
    <scope>NUCLEOTIDE SEQUENCE [LARGE SCALE GENOMIC DNA]</scope>
    <source>
        <strain evidence="9 10">DSM 18526</strain>
    </source>
</reference>
<dbReference type="PANTHER" id="PTHR32071">
    <property type="entry name" value="TRANSCRIPTIONAL REGULATORY PROTEIN"/>
    <property type="match status" value="1"/>
</dbReference>
<evidence type="ECO:0000256" key="3">
    <source>
        <dbReference type="ARBA" id="ARBA00023015"/>
    </source>
</evidence>
<dbReference type="PROSITE" id="PS50110">
    <property type="entry name" value="RESPONSE_REGULATORY"/>
    <property type="match status" value="1"/>
</dbReference>
<dbReference type="InterPro" id="IPR025943">
    <property type="entry name" value="Sigma_54_int_dom_ATP-bd_2"/>
</dbReference>
<dbReference type="Proteomes" id="UP000070250">
    <property type="component" value="Chromosome"/>
</dbReference>
<dbReference type="Pfam" id="PF25601">
    <property type="entry name" value="AAA_lid_14"/>
    <property type="match status" value="1"/>
</dbReference>
<dbReference type="PRINTS" id="PR01590">
    <property type="entry name" value="HTHFIS"/>
</dbReference>
<evidence type="ECO:0000259" key="7">
    <source>
        <dbReference type="PROSITE" id="PS50045"/>
    </source>
</evidence>
<dbReference type="InterPro" id="IPR011006">
    <property type="entry name" value="CheY-like_superfamily"/>
</dbReference>
<evidence type="ECO:0000259" key="8">
    <source>
        <dbReference type="PROSITE" id="PS50110"/>
    </source>
</evidence>
<evidence type="ECO:0000313" key="9">
    <source>
        <dbReference type="EMBL" id="AMN47468.1"/>
    </source>
</evidence>
<keyword evidence="3" id="KW-0805">Transcription regulation</keyword>
<dbReference type="InterPro" id="IPR001789">
    <property type="entry name" value="Sig_transdc_resp-reg_receiver"/>
</dbReference>
<feature type="domain" description="Response regulatory" evidence="8">
    <location>
        <begin position="7"/>
        <end position="124"/>
    </location>
</feature>
<dbReference type="SUPFAM" id="SSF52540">
    <property type="entry name" value="P-loop containing nucleoside triphosphate hydrolases"/>
    <property type="match status" value="1"/>
</dbReference>
<dbReference type="PROSITE" id="PS50045">
    <property type="entry name" value="SIGMA54_INTERACT_4"/>
    <property type="match status" value="1"/>
</dbReference>
<dbReference type="NCBIfam" id="TIGR02915">
    <property type="entry name" value="PEP_resp_reg"/>
    <property type="match status" value="1"/>
</dbReference>
<evidence type="ECO:0000256" key="2">
    <source>
        <dbReference type="ARBA" id="ARBA00022840"/>
    </source>
</evidence>
<protein>
    <submittedName>
        <fullName evidence="9">Fis family transcriptional regulator</fullName>
    </submittedName>
</protein>
<dbReference type="InterPro" id="IPR002197">
    <property type="entry name" value="HTH_Fis"/>
</dbReference>
<dbReference type="Pfam" id="PF02954">
    <property type="entry name" value="HTH_8"/>
    <property type="match status" value="1"/>
</dbReference>
<proteinExistence type="predicted"/>
<dbReference type="EMBL" id="CP011971">
    <property type="protein sequence ID" value="AMN47468.1"/>
    <property type="molecule type" value="Genomic_DNA"/>
</dbReference>
<keyword evidence="4" id="KW-0238">DNA-binding</keyword>
<evidence type="ECO:0000256" key="5">
    <source>
        <dbReference type="ARBA" id="ARBA00023163"/>
    </source>
</evidence>
<keyword evidence="2" id="KW-0067">ATP-binding</keyword>
<feature type="domain" description="Sigma-54 factor interaction" evidence="7">
    <location>
        <begin position="148"/>
        <end position="378"/>
    </location>
</feature>
<dbReference type="PROSITE" id="PS00676">
    <property type="entry name" value="SIGMA54_INTERACT_2"/>
    <property type="match status" value="1"/>
</dbReference>
<dbReference type="FunFam" id="3.40.50.300:FF:000006">
    <property type="entry name" value="DNA-binding transcriptional regulator NtrC"/>
    <property type="match status" value="1"/>
</dbReference>
<dbReference type="RefSeq" id="WP_066920930.1">
    <property type="nucleotide sequence ID" value="NZ_CP011971.1"/>
</dbReference>
<evidence type="ECO:0000256" key="6">
    <source>
        <dbReference type="PROSITE-ProRule" id="PRU00169"/>
    </source>
</evidence>
<dbReference type="InterPro" id="IPR025944">
    <property type="entry name" value="Sigma_54_int_dom_CS"/>
</dbReference>
<dbReference type="Gene3D" id="3.40.50.2300">
    <property type="match status" value="1"/>
</dbReference>
<dbReference type="Gene3D" id="1.10.10.60">
    <property type="entry name" value="Homeodomain-like"/>
    <property type="match status" value="1"/>
</dbReference>
<dbReference type="PROSITE" id="PS00675">
    <property type="entry name" value="SIGMA54_INTERACT_1"/>
    <property type="match status" value="1"/>
</dbReference>
<dbReference type="OrthoDB" id="9804019at2"/>
<feature type="modified residue" description="4-aspartylphosphate" evidence="6">
    <location>
        <position position="54"/>
    </location>
</feature>
<dbReference type="GO" id="GO:0043565">
    <property type="term" value="F:sequence-specific DNA binding"/>
    <property type="evidence" value="ECO:0007669"/>
    <property type="project" value="InterPro"/>
</dbReference>
<dbReference type="SUPFAM" id="SSF46689">
    <property type="entry name" value="Homeodomain-like"/>
    <property type="match status" value="1"/>
</dbReference>
<keyword evidence="6" id="KW-0597">Phosphoprotein</keyword>
<dbReference type="GO" id="GO:0005524">
    <property type="term" value="F:ATP binding"/>
    <property type="evidence" value="ECO:0007669"/>
    <property type="project" value="UniProtKB-KW"/>
</dbReference>